<gene>
    <name evidence="2" type="primary">SYS_0</name>
    <name evidence="2" type="ORF">CFP56_000959</name>
</gene>
<dbReference type="Gene3D" id="3.30.930.10">
    <property type="entry name" value="Bira Bifunctional Protein, Domain 2"/>
    <property type="match status" value="1"/>
</dbReference>
<dbReference type="AlphaFoldDB" id="A0AAW0INW3"/>
<dbReference type="InterPro" id="IPR002317">
    <property type="entry name" value="Ser-tRNA-ligase_type_1"/>
</dbReference>
<evidence type="ECO:0000256" key="1">
    <source>
        <dbReference type="SAM" id="SignalP"/>
    </source>
</evidence>
<feature type="signal peptide" evidence="1">
    <location>
        <begin position="1"/>
        <end position="17"/>
    </location>
</feature>
<dbReference type="PRINTS" id="PR00981">
    <property type="entry name" value="TRNASYNTHSER"/>
</dbReference>
<dbReference type="GO" id="GO:0004828">
    <property type="term" value="F:serine-tRNA ligase activity"/>
    <property type="evidence" value="ECO:0007669"/>
    <property type="project" value="InterPro"/>
</dbReference>
<keyword evidence="3" id="KW-1185">Reference proteome</keyword>
<keyword evidence="1" id="KW-0732">Signal</keyword>
<reference evidence="2 3" key="1">
    <citation type="journal article" date="2018" name="Sci. Data">
        <title>The draft genome sequence of cork oak.</title>
        <authorList>
            <person name="Ramos A.M."/>
            <person name="Usie A."/>
            <person name="Barbosa P."/>
            <person name="Barros P.M."/>
            <person name="Capote T."/>
            <person name="Chaves I."/>
            <person name="Simoes F."/>
            <person name="Abreu I."/>
            <person name="Carrasquinho I."/>
            <person name="Faro C."/>
            <person name="Guimaraes J.B."/>
            <person name="Mendonca D."/>
            <person name="Nobrega F."/>
            <person name="Rodrigues L."/>
            <person name="Saibo N.J.M."/>
            <person name="Varela M.C."/>
            <person name="Egas C."/>
            <person name="Matos J."/>
            <person name="Miguel C.M."/>
            <person name="Oliveira M.M."/>
            <person name="Ricardo C.P."/>
            <person name="Goncalves S."/>
        </authorList>
    </citation>
    <scope>NUCLEOTIDE SEQUENCE [LARGE SCALE GENOMIC DNA]</scope>
    <source>
        <strain evidence="3">cv. HL8</strain>
    </source>
</reference>
<sequence length="82" mass="9429">MICILVFACVLFRQGETSQGTNEEKKKMMIFDGQLAWVEPKRYARYSSCFLKEAGAHGRDTLGIFRVHQFEKVHMVKILSSS</sequence>
<dbReference type="InterPro" id="IPR045864">
    <property type="entry name" value="aa-tRNA-synth_II/BPL/LPL"/>
</dbReference>
<organism evidence="2 3">
    <name type="scientific">Quercus suber</name>
    <name type="common">Cork oak</name>
    <dbReference type="NCBI Taxonomy" id="58331"/>
    <lineage>
        <taxon>Eukaryota</taxon>
        <taxon>Viridiplantae</taxon>
        <taxon>Streptophyta</taxon>
        <taxon>Embryophyta</taxon>
        <taxon>Tracheophyta</taxon>
        <taxon>Spermatophyta</taxon>
        <taxon>Magnoliopsida</taxon>
        <taxon>eudicotyledons</taxon>
        <taxon>Gunneridae</taxon>
        <taxon>Pentapetalae</taxon>
        <taxon>rosids</taxon>
        <taxon>fabids</taxon>
        <taxon>Fagales</taxon>
        <taxon>Fagaceae</taxon>
        <taxon>Quercus</taxon>
    </lineage>
</organism>
<dbReference type="SUPFAM" id="SSF55681">
    <property type="entry name" value="Class II aaRS and biotin synthetases"/>
    <property type="match status" value="1"/>
</dbReference>
<feature type="non-terminal residue" evidence="2">
    <location>
        <position position="82"/>
    </location>
</feature>
<dbReference type="GO" id="GO:0005524">
    <property type="term" value="F:ATP binding"/>
    <property type="evidence" value="ECO:0007669"/>
    <property type="project" value="InterPro"/>
</dbReference>
<protein>
    <submittedName>
        <fullName evidence="2">Serine--trna ligase</fullName>
    </submittedName>
</protein>
<dbReference type="Proteomes" id="UP000237347">
    <property type="component" value="Unassembled WGS sequence"/>
</dbReference>
<comment type="caution">
    <text evidence="2">The sequence shown here is derived from an EMBL/GenBank/DDBJ whole genome shotgun (WGS) entry which is preliminary data.</text>
</comment>
<evidence type="ECO:0000313" key="3">
    <source>
        <dbReference type="Proteomes" id="UP000237347"/>
    </source>
</evidence>
<feature type="chain" id="PRO_5043665076" evidence="1">
    <location>
        <begin position="18"/>
        <end position="82"/>
    </location>
</feature>
<evidence type="ECO:0000313" key="2">
    <source>
        <dbReference type="EMBL" id="KAK7815911.1"/>
    </source>
</evidence>
<proteinExistence type="predicted"/>
<accession>A0AAW0INW3</accession>
<name>A0AAW0INW3_QUESU</name>
<dbReference type="PANTHER" id="PTHR11778">
    <property type="entry name" value="SERYL-TRNA SYNTHETASE"/>
    <property type="match status" value="1"/>
</dbReference>
<dbReference type="GO" id="GO:0006434">
    <property type="term" value="P:seryl-tRNA aminoacylation"/>
    <property type="evidence" value="ECO:0007669"/>
    <property type="project" value="InterPro"/>
</dbReference>
<keyword evidence="2" id="KW-0436">Ligase</keyword>
<dbReference type="EMBL" id="PKMF04000972">
    <property type="protein sequence ID" value="KAK7815911.1"/>
    <property type="molecule type" value="Genomic_DNA"/>
</dbReference>